<keyword evidence="1 5" id="KW-0597">Phosphoprotein</keyword>
<evidence type="ECO:0000313" key="9">
    <source>
        <dbReference type="Proteomes" id="UP000505377"/>
    </source>
</evidence>
<dbReference type="SUPFAM" id="SSF52172">
    <property type="entry name" value="CheY-like"/>
    <property type="match status" value="1"/>
</dbReference>
<evidence type="ECO:0000259" key="6">
    <source>
        <dbReference type="PROSITE" id="PS50043"/>
    </source>
</evidence>
<accession>A0A6M6JP75</accession>
<dbReference type="GO" id="GO:0000160">
    <property type="term" value="P:phosphorelay signal transduction system"/>
    <property type="evidence" value="ECO:0007669"/>
    <property type="project" value="InterPro"/>
</dbReference>
<dbReference type="GO" id="GO:0006355">
    <property type="term" value="P:regulation of DNA-templated transcription"/>
    <property type="evidence" value="ECO:0007669"/>
    <property type="project" value="InterPro"/>
</dbReference>
<proteinExistence type="predicted"/>
<feature type="domain" description="HTH luxR-type" evidence="6">
    <location>
        <begin position="149"/>
        <end position="219"/>
    </location>
</feature>
<dbReference type="InterPro" id="IPR016032">
    <property type="entry name" value="Sig_transdc_resp-reg_C-effctor"/>
</dbReference>
<dbReference type="Pfam" id="PF00196">
    <property type="entry name" value="GerE"/>
    <property type="match status" value="1"/>
</dbReference>
<dbReference type="PRINTS" id="PR00038">
    <property type="entry name" value="HTHLUXR"/>
</dbReference>
<dbReference type="PANTHER" id="PTHR43214">
    <property type="entry name" value="TWO-COMPONENT RESPONSE REGULATOR"/>
    <property type="match status" value="1"/>
</dbReference>
<dbReference type="RefSeq" id="WP_172163902.1">
    <property type="nucleotide sequence ID" value="NZ_CP053564.1"/>
</dbReference>
<evidence type="ECO:0000313" key="8">
    <source>
        <dbReference type="EMBL" id="QJY49033.1"/>
    </source>
</evidence>
<dbReference type="SMART" id="SM00421">
    <property type="entry name" value="HTH_LUXR"/>
    <property type="match status" value="1"/>
</dbReference>
<dbReference type="KEGG" id="pbro:HOP40_27335"/>
<dbReference type="GO" id="GO:0003677">
    <property type="term" value="F:DNA binding"/>
    <property type="evidence" value="ECO:0007669"/>
    <property type="project" value="UniProtKB-KW"/>
</dbReference>
<dbReference type="InterPro" id="IPR011006">
    <property type="entry name" value="CheY-like_superfamily"/>
</dbReference>
<dbReference type="AlphaFoldDB" id="A0A6M6JP75"/>
<evidence type="ECO:0000256" key="5">
    <source>
        <dbReference type="PROSITE-ProRule" id="PRU00169"/>
    </source>
</evidence>
<feature type="modified residue" description="4-aspartylphosphate" evidence="5">
    <location>
        <position position="55"/>
    </location>
</feature>
<dbReference type="Proteomes" id="UP000505377">
    <property type="component" value="Chromosome"/>
</dbReference>
<evidence type="ECO:0000256" key="3">
    <source>
        <dbReference type="ARBA" id="ARBA00023125"/>
    </source>
</evidence>
<reference evidence="8 9" key="1">
    <citation type="submission" date="2020-05" db="EMBL/GenBank/DDBJ databases">
        <authorList>
            <person name="Mo P."/>
        </authorList>
    </citation>
    <scope>NUCLEOTIDE SEQUENCE [LARGE SCALE GENOMIC DNA]</scope>
    <source>
        <strain evidence="8 9">Gen01</strain>
    </source>
</reference>
<dbReference type="SUPFAM" id="SSF46894">
    <property type="entry name" value="C-terminal effector domain of the bipartite response regulators"/>
    <property type="match status" value="1"/>
</dbReference>
<evidence type="ECO:0000256" key="1">
    <source>
        <dbReference type="ARBA" id="ARBA00022553"/>
    </source>
</evidence>
<dbReference type="InterPro" id="IPR058245">
    <property type="entry name" value="NreC/VraR/RcsB-like_REC"/>
</dbReference>
<dbReference type="InterPro" id="IPR000792">
    <property type="entry name" value="Tscrpt_reg_LuxR_C"/>
</dbReference>
<organism evidence="8 9">
    <name type="scientific">Pseudonocardia broussonetiae</name>
    <dbReference type="NCBI Taxonomy" id="2736640"/>
    <lineage>
        <taxon>Bacteria</taxon>
        <taxon>Bacillati</taxon>
        <taxon>Actinomycetota</taxon>
        <taxon>Actinomycetes</taxon>
        <taxon>Pseudonocardiales</taxon>
        <taxon>Pseudonocardiaceae</taxon>
        <taxon>Pseudonocardia</taxon>
    </lineage>
</organism>
<protein>
    <submittedName>
        <fullName evidence="8">Response regulator transcription factor</fullName>
    </submittedName>
</protein>
<dbReference type="EMBL" id="CP053564">
    <property type="protein sequence ID" value="QJY49033.1"/>
    <property type="molecule type" value="Genomic_DNA"/>
</dbReference>
<dbReference type="Pfam" id="PF00072">
    <property type="entry name" value="Response_reg"/>
    <property type="match status" value="1"/>
</dbReference>
<evidence type="ECO:0000256" key="4">
    <source>
        <dbReference type="ARBA" id="ARBA00023163"/>
    </source>
</evidence>
<feature type="domain" description="Response regulatory" evidence="7">
    <location>
        <begin position="4"/>
        <end position="125"/>
    </location>
</feature>
<dbReference type="InterPro" id="IPR001789">
    <property type="entry name" value="Sig_transdc_resp-reg_receiver"/>
</dbReference>
<name>A0A6M6JP75_9PSEU</name>
<dbReference type="CDD" id="cd06170">
    <property type="entry name" value="LuxR_C_like"/>
    <property type="match status" value="1"/>
</dbReference>
<dbReference type="Gene3D" id="3.40.50.2300">
    <property type="match status" value="1"/>
</dbReference>
<keyword evidence="9" id="KW-1185">Reference proteome</keyword>
<evidence type="ECO:0000256" key="2">
    <source>
        <dbReference type="ARBA" id="ARBA00023015"/>
    </source>
</evidence>
<sequence>MALRVVFADDNFLVRQGTAALLAEVEGVEVVAVADTPDGLLAAVAEHTPDAVLTDMRMPPTFTTEGLDAARLIRARHPHTGVVVLSQFVEPEDVVALLSDGVAGLGYLLKERVARVEELVGALQTVSDGGSALDSQVVETLVARRTAEIDSPLAELTGRELAVLGEMATGKNNIAIARTLHVSERSVEKHTNALFGKLGLSEERDVNRRVLAVLAFLDARPPRR</sequence>
<evidence type="ECO:0000259" key="7">
    <source>
        <dbReference type="PROSITE" id="PS50110"/>
    </source>
</evidence>
<dbReference type="InterPro" id="IPR039420">
    <property type="entry name" value="WalR-like"/>
</dbReference>
<keyword evidence="4" id="KW-0804">Transcription</keyword>
<dbReference type="PANTHER" id="PTHR43214:SF24">
    <property type="entry name" value="TRANSCRIPTIONAL REGULATORY PROTEIN NARL-RELATED"/>
    <property type="match status" value="1"/>
</dbReference>
<gene>
    <name evidence="8" type="ORF">HOP40_27335</name>
</gene>
<dbReference type="PROSITE" id="PS50110">
    <property type="entry name" value="RESPONSE_REGULATORY"/>
    <property type="match status" value="1"/>
</dbReference>
<dbReference type="CDD" id="cd17535">
    <property type="entry name" value="REC_NarL-like"/>
    <property type="match status" value="1"/>
</dbReference>
<keyword evidence="2" id="KW-0805">Transcription regulation</keyword>
<dbReference type="PROSITE" id="PS50043">
    <property type="entry name" value="HTH_LUXR_2"/>
    <property type="match status" value="1"/>
</dbReference>
<dbReference type="SMART" id="SM00448">
    <property type="entry name" value="REC"/>
    <property type="match status" value="1"/>
</dbReference>
<keyword evidence="3" id="KW-0238">DNA-binding</keyword>
<dbReference type="PROSITE" id="PS00622">
    <property type="entry name" value="HTH_LUXR_1"/>
    <property type="match status" value="1"/>
</dbReference>